<dbReference type="GeneID" id="30967950"/>
<sequence length="131" mass="15773">MIRDIEAKKQNCFEEWDRKRDSSSRRKISMRTINVDITLLSEKLFDNFLDTESSYFECEIEVISLNMFSIPRTMTIKGRIWKGIWDMLKSLNKYEVIVVADKMERRISTTKAIRRPVLDLTEWTLDREMRK</sequence>
<evidence type="ECO:0000313" key="2">
    <source>
        <dbReference type="Proteomes" id="UP000095038"/>
    </source>
</evidence>
<keyword evidence="2" id="KW-1185">Reference proteome</keyword>
<accession>A0A1D2VQV7</accession>
<dbReference type="Proteomes" id="UP000095038">
    <property type="component" value="Unassembled WGS sequence"/>
</dbReference>
<gene>
    <name evidence="1" type="ORF">ASCRUDRAFT_78932</name>
</gene>
<name>A0A1D2VQV7_9ASCO</name>
<dbReference type="EMBL" id="KV454475">
    <property type="protein sequence ID" value="ODV63968.1"/>
    <property type="molecule type" value="Genomic_DNA"/>
</dbReference>
<organism evidence="1 2">
    <name type="scientific">Ascoidea rubescens DSM 1968</name>
    <dbReference type="NCBI Taxonomy" id="1344418"/>
    <lineage>
        <taxon>Eukaryota</taxon>
        <taxon>Fungi</taxon>
        <taxon>Dikarya</taxon>
        <taxon>Ascomycota</taxon>
        <taxon>Saccharomycotina</taxon>
        <taxon>Saccharomycetes</taxon>
        <taxon>Ascoideaceae</taxon>
        <taxon>Ascoidea</taxon>
    </lineage>
</organism>
<proteinExistence type="predicted"/>
<dbReference type="AlphaFoldDB" id="A0A1D2VQV7"/>
<evidence type="ECO:0000313" key="1">
    <source>
        <dbReference type="EMBL" id="ODV63968.1"/>
    </source>
</evidence>
<protein>
    <submittedName>
        <fullName evidence="1">Uncharacterized protein</fullName>
    </submittedName>
</protein>
<dbReference type="InParanoid" id="A0A1D2VQV7"/>
<reference evidence="2" key="1">
    <citation type="submission" date="2016-05" db="EMBL/GenBank/DDBJ databases">
        <title>Comparative genomics of biotechnologically important yeasts.</title>
        <authorList>
            <consortium name="DOE Joint Genome Institute"/>
            <person name="Riley R."/>
            <person name="Haridas S."/>
            <person name="Wolfe K.H."/>
            <person name="Lopes M.R."/>
            <person name="Hittinger C.T."/>
            <person name="Goker M."/>
            <person name="Salamov A."/>
            <person name="Wisecaver J."/>
            <person name="Long T.M."/>
            <person name="Aerts A.L."/>
            <person name="Barry K."/>
            <person name="Choi C."/>
            <person name="Clum A."/>
            <person name="Coughlan A.Y."/>
            <person name="Deshpande S."/>
            <person name="Douglass A.P."/>
            <person name="Hanson S.J."/>
            <person name="Klenk H.-P."/>
            <person name="Labutti K."/>
            <person name="Lapidus A."/>
            <person name="Lindquist E."/>
            <person name="Lipzen A."/>
            <person name="Meier-Kolthoff J.P."/>
            <person name="Ohm R.A."/>
            <person name="Otillar R.P."/>
            <person name="Pangilinan J."/>
            <person name="Peng Y."/>
            <person name="Rokas A."/>
            <person name="Rosa C.A."/>
            <person name="Scheuner C."/>
            <person name="Sibirny A.A."/>
            <person name="Slot J.C."/>
            <person name="Stielow J.B."/>
            <person name="Sun H."/>
            <person name="Kurtzman C.P."/>
            <person name="Blackwell M."/>
            <person name="Grigoriev I.V."/>
            <person name="Jeffries T.W."/>
        </authorList>
    </citation>
    <scope>NUCLEOTIDE SEQUENCE [LARGE SCALE GENOMIC DNA]</scope>
    <source>
        <strain evidence="2">DSM 1968</strain>
    </source>
</reference>
<dbReference type="RefSeq" id="XP_020050275.1">
    <property type="nucleotide sequence ID" value="XM_020194314.1"/>
</dbReference>